<keyword evidence="1" id="KW-0812">Transmembrane</keyword>
<dbReference type="InterPro" id="IPR019223">
    <property type="entry name" value="DUF2147"/>
</dbReference>
<sequence>MIRVTGWLAAGVALLALATSASAYAPATPAGRWLTEDGKAVVEIMPCGAALCGAILRILKRDPDAPRTDIHNADPRLRQRPMDNLTILSGFVPDRSRWRGQVYDPRSGRTYKSFVDVRPDGTLVLTGCIWMLCQTQTWQRVR</sequence>
<name>A0ABY7NPR2_9SPHN</name>
<dbReference type="PANTHER" id="PTHR36919">
    <property type="entry name" value="BLR1215 PROTEIN"/>
    <property type="match status" value="1"/>
</dbReference>
<feature type="domain" description="DUF2147" evidence="3">
    <location>
        <begin position="31"/>
        <end position="140"/>
    </location>
</feature>
<feature type="signal peptide" evidence="2">
    <location>
        <begin position="1"/>
        <end position="23"/>
    </location>
</feature>
<feature type="transmembrane region" description="Helical" evidence="1">
    <location>
        <begin position="39"/>
        <end position="59"/>
    </location>
</feature>
<proteinExistence type="predicted"/>
<keyword evidence="1" id="KW-1133">Transmembrane helix</keyword>
<feature type="chain" id="PRO_5047391223" evidence="2">
    <location>
        <begin position="24"/>
        <end position="142"/>
    </location>
</feature>
<accession>A0ABY7NPR2</accession>
<evidence type="ECO:0000313" key="4">
    <source>
        <dbReference type="EMBL" id="WBO23192.1"/>
    </source>
</evidence>
<reference evidence="4 5" key="1">
    <citation type="submission" date="2022-12" db="EMBL/GenBank/DDBJ databases">
        <title>Sphingomonas abieness sp. nov., an endophytic bacterium isolated from Abies koreana.</title>
        <authorList>
            <person name="Jiang L."/>
            <person name="Lee J."/>
        </authorList>
    </citation>
    <scope>NUCLEOTIDE SEQUENCE [LARGE SCALE GENOMIC DNA]</scope>
    <source>
        <strain evidence="5">PAMB 00755</strain>
    </source>
</reference>
<evidence type="ECO:0000259" key="3">
    <source>
        <dbReference type="Pfam" id="PF09917"/>
    </source>
</evidence>
<gene>
    <name evidence="4" type="ORF">PBT88_03375</name>
</gene>
<evidence type="ECO:0000313" key="5">
    <source>
        <dbReference type="Proteomes" id="UP001210865"/>
    </source>
</evidence>
<dbReference type="Gene3D" id="2.40.128.520">
    <property type="match status" value="1"/>
</dbReference>
<evidence type="ECO:0000256" key="2">
    <source>
        <dbReference type="SAM" id="SignalP"/>
    </source>
</evidence>
<keyword evidence="5" id="KW-1185">Reference proteome</keyword>
<dbReference type="PANTHER" id="PTHR36919:SF2">
    <property type="entry name" value="BLL6627 PROTEIN"/>
    <property type="match status" value="1"/>
</dbReference>
<dbReference type="EMBL" id="CP115174">
    <property type="protein sequence ID" value="WBO23192.1"/>
    <property type="molecule type" value="Genomic_DNA"/>
</dbReference>
<dbReference type="RefSeq" id="WP_270077827.1">
    <property type="nucleotide sequence ID" value="NZ_CP115174.1"/>
</dbReference>
<evidence type="ECO:0000256" key="1">
    <source>
        <dbReference type="SAM" id="Phobius"/>
    </source>
</evidence>
<organism evidence="4 5">
    <name type="scientific">Sphingomonas abietis</name>
    <dbReference type="NCBI Taxonomy" id="3012344"/>
    <lineage>
        <taxon>Bacteria</taxon>
        <taxon>Pseudomonadati</taxon>
        <taxon>Pseudomonadota</taxon>
        <taxon>Alphaproteobacteria</taxon>
        <taxon>Sphingomonadales</taxon>
        <taxon>Sphingomonadaceae</taxon>
        <taxon>Sphingomonas</taxon>
    </lineage>
</organism>
<dbReference type="Proteomes" id="UP001210865">
    <property type="component" value="Chromosome"/>
</dbReference>
<keyword evidence="2" id="KW-0732">Signal</keyword>
<protein>
    <submittedName>
        <fullName evidence="4">DUF2147 domain-containing protein</fullName>
    </submittedName>
</protein>
<keyword evidence="1" id="KW-0472">Membrane</keyword>
<dbReference type="Pfam" id="PF09917">
    <property type="entry name" value="DUF2147"/>
    <property type="match status" value="1"/>
</dbReference>